<dbReference type="GeneID" id="115919510"/>
<sequence length="364" mass="39660">MLDDDLRWNGSFGDDGNPLGVDGTQVGDDVFSDTQTIAEAASGQGIPKTSTPAKKNAAGTDSPRMEGTPNPERRADVIDSAARGVEAGRAEGGAKDEVHHQVYQFPEPVAEISVIGVRGSSTSSPLDSSAGDLRNPFFIPRSEAIPIPTGEASLGQLELSSVLDSLSRTAEGHEKLRRGYHSHCVRNNIRHTRSVEDMRSLSDSFSSQQDHIEALETSVAALQEEMRQMKAKFHHNQQKTSTHLIPYDSLKDEQASQILLPTDDNLRAELFLLGFGSGHGTHLSLKVTGDLPTRCHFEARVVNSSDDEETRKKSTDSEVPSGVHIVEFPKLIEIDVVENEALGYKRNGMLTITLIVSWDEVITP</sequence>
<dbReference type="AlphaFoldDB" id="A0A7M7N1V8"/>
<keyword evidence="4" id="KW-1185">Reference proteome</keyword>
<proteinExistence type="predicted"/>
<dbReference type="RefSeq" id="XP_030829410.1">
    <property type="nucleotide sequence ID" value="XM_030973550.1"/>
</dbReference>
<evidence type="ECO:0000313" key="3">
    <source>
        <dbReference type="EnsemblMetazoa" id="XP_030829410"/>
    </source>
</evidence>
<dbReference type="OrthoDB" id="10181620at2759"/>
<dbReference type="InParanoid" id="A0A7M7N1V8"/>
<dbReference type="EnsemblMetazoa" id="XM_030973550">
    <property type="protein sequence ID" value="XP_030829410"/>
    <property type="gene ID" value="LOC115919510"/>
</dbReference>
<dbReference type="Proteomes" id="UP000007110">
    <property type="component" value="Unassembled WGS sequence"/>
</dbReference>
<reference evidence="3" key="2">
    <citation type="submission" date="2021-01" db="UniProtKB">
        <authorList>
            <consortium name="EnsemblMetazoa"/>
        </authorList>
    </citation>
    <scope>IDENTIFICATION</scope>
</reference>
<keyword evidence="1" id="KW-0175">Coiled coil</keyword>
<feature type="region of interest" description="Disordered" evidence="2">
    <location>
        <begin position="1"/>
        <end position="74"/>
    </location>
</feature>
<protein>
    <submittedName>
        <fullName evidence="3">Uncharacterized protein</fullName>
    </submittedName>
</protein>
<organism evidence="3 4">
    <name type="scientific">Strongylocentrotus purpuratus</name>
    <name type="common">Purple sea urchin</name>
    <dbReference type="NCBI Taxonomy" id="7668"/>
    <lineage>
        <taxon>Eukaryota</taxon>
        <taxon>Metazoa</taxon>
        <taxon>Echinodermata</taxon>
        <taxon>Eleutherozoa</taxon>
        <taxon>Echinozoa</taxon>
        <taxon>Echinoidea</taxon>
        <taxon>Euechinoidea</taxon>
        <taxon>Echinacea</taxon>
        <taxon>Camarodonta</taxon>
        <taxon>Echinidea</taxon>
        <taxon>Strongylocentrotidae</taxon>
        <taxon>Strongylocentrotus</taxon>
    </lineage>
</organism>
<feature type="coiled-coil region" evidence="1">
    <location>
        <begin position="205"/>
        <end position="239"/>
    </location>
</feature>
<evidence type="ECO:0000256" key="2">
    <source>
        <dbReference type="SAM" id="MobiDB-lite"/>
    </source>
</evidence>
<name>A0A7M7N1V8_STRPU</name>
<evidence type="ECO:0000256" key="1">
    <source>
        <dbReference type="SAM" id="Coils"/>
    </source>
</evidence>
<evidence type="ECO:0000313" key="4">
    <source>
        <dbReference type="Proteomes" id="UP000007110"/>
    </source>
</evidence>
<reference evidence="4" key="1">
    <citation type="submission" date="2015-02" db="EMBL/GenBank/DDBJ databases">
        <title>Genome sequencing for Strongylocentrotus purpuratus.</title>
        <authorList>
            <person name="Murali S."/>
            <person name="Liu Y."/>
            <person name="Vee V."/>
            <person name="English A."/>
            <person name="Wang M."/>
            <person name="Skinner E."/>
            <person name="Han Y."/>
            <person name="Muzny D.M."/>
            <person name="Worley K.C."/>
            <person name="Gibbs R.A."/>
        </authorList>
    </citation>
    <scope>NUCLEOTIDE SEQUENCE</scope>
</reference>
<dbReference type="KEGG" id="spu:115919510"/>
<accession>A0A7M7N1V8</accession>
<dbReference type="SUPFAM" id="SSF49599">
    <property type="entry name" value="TRAF domain-like"/>
    <property type="match status" value="1"/>
</dbReference>